<keyword evidence="2" id="KW-0732">Signal</keyword>
<dbReference type="Proteomes" id="UP001163828">
    <property type="component" value="Unassembled WGS sequence"/>
</dbReference>
<evidence type="ECO:0000313" key="3">
    <source>
        <dbReference type="EMBL" id="KAJ3993765.1"/>
    </source>
</evidence>
<proteinExistence type="predicted"/>
<organism evidence="3 4">
    <name type="scientific">Lentinula boryana</name>
    <dbReference type="NCBI Taxonomy" id="40481"/>
    <lineage>
        <taxon>Eukaryota</taxon>
        <taxon>Fungi</taxon>
        <taxon>Dikarya</taxon>
        <taxon>Basidiomycota</taxon>
        <taxon>Agaricomycotina</taxon>
        <taxon>Agaricomycetes</taxon>
        <taxon>Agaricomycetidae</taxon>
        <taxon>Agaricales</taxon>
        <taxon>Marasmiineae</taxon>
        <taxon>Omphalotaceae</taxon>
        <taxon>Lentinula</taxon>
    </lineage>
</organism>
<feature type="signal peptide" evidence="2">
    <location>
        <begin position="1"/>
        <end position="24"/>
    </location>
</feature>
<reference evidence="3" key="1">
    <citation type="submission" date="2022-08" db="EMBL/GenBank/DDBJ databases">
        <authorList>
            <consortium name="DOE Joint Genome Institute"/>
            <person name="Min B."/>
            <person name="Riley R."/>
            <person name="Sierra-Patev S."/>
            <person name="Naranjo-Ortiz M."/>
            <person name="Looney B."/>
            <person name="Konkel Z."/>
            <person name="Slot J.C."/>
            <person name="Sakamoto Y."/>
            <person name="Steenwyk J.L."/>
            <person name="Rokas A."/>
            <person name="Carro J."/>
            <person name="Camarero S."/>
            <person name="Ferreira P."/>
            <person name="Molpeceres G."/>
            <person name="Ruiz-Duenas F.J."/>
            <person name="Serrano A."/>
            <person name="Henrissat B."/>
            <person name="Drula E."/>
            <person name="Hughes K.W."/>
            <person name="Mata J.L."/>
            <person name="Ishikawa N.K."/>
            <person name="Vargas-Isla R."/>
            <person name="Ushijima S."/>
            <person name="Smith C.A."/>
            <person name="Ahrendt S."/>
            <person name="Andreopoulos W."/>
            <person name="He G."/>
            <person name="Labutti K."/>
            <person name="Lipzen A."/>
            <person name="Ng V."/>
            <person name="Sandor L."/>
            <person name="Barry K."/>
            <person name="Martinez A.T."/>
            <person name="Xiao Y."/>
            <person name="Gibbons J.G."/>
            <person name="Terashima K."/>
            <person name="Hibbett D.S."/>
            <person name="Grigoriev I.V."/>
        </authorList>
    </citation>
    <scope>NUCLEOTIDE SEQUENCE</scope>
    <source>
        <strain evidence="3">TFB10827</strain>
    </source>
</reference>
<feature type="transmembrane region" description="Helical" evidence="1">
    <location>
        <begin position="282"/>
        <end position="301"/>
    </location>
</feature>
<keyword evidence="1" id="KW-0812">Transmembrane</keyword>
<feature type="transmembrane region" description="Helical" evidence="1">
    <location>
        <begin position="313"/>
        <end position="332"/>
    </location>
</feature>
<name>A0ABQ8Q5J4_9AGAR</name>
<accession>A0ABQ8Q5J4</accession>
<keyword evidence="4" id="KW-1185">Reference proteome</keyword>
<dbReference type="Gene3D" id="6.10.110.10">
    <property type="match status" value="1"/>
</dbReference>
<dbReference type="InterPro" id="IPR038213">
    <property type="entry name" value="IFI6/IFI27-like_sf"/>
</dbReference>
<feature type="chain" id="PRO_5045514853" evidence="2">
    <location>
        <begin position="25"/>
        <end position="407"/>
    </location>
</feature>
<dbReference type="EMBL" id="MU790744">
    <property type="protein sequence ID" value="KAJ3993765.1"/>
    <property type="molecule type" value="Genomic_DNA"/>
</dbReference>
<gene>
    <name evidence="3" type="ORF">F5050DRAFT_1810232</name>
</gene>
<evidence type="ECO:0000313" key="4">
    <source>
        <dbReference type="Proteomes" id="UP001163828"/>
    </source>
</evidence>
<feature type="transmembrane region" description="Helical" evidence="1">
    <location>
        <begin position="241"/>
        <end position="270"/>
    </location>
</feature>
<protein>
    <submittedName>
        <fullName evidence="3">Uncharacterized protein</fullName>
    </submittedName>
</protein>
<sequence length="407" mass="44846">MLPALSLARASLLILPLFSDLLLASTALTASSLEAVQFHDNDREAWFTFMENKFEEGSIPPESWTSYAIQEGLNSSPELQSVMNDSLNQYLRLSSKLPVSTGAIANDSLFGTASWPWEGFKDDISQISVSAKEGLESETILDDIHLPENIDISFPTIKIGHIDITLPKISLPVPDKIFKSTLKIIEQTKTDFERLFQNELSQVEEILRSIGDFVSIQIAKLPHEIRQAIEEFDKFRVEHPYVVAGISVALVIIGTEVILPELFISLLNLFGFGKAGPIAGSWAAALQSTLYGGTTSGIFSILQRVTMSAKRVWPVAVFVDLAAVAVGMITVLSSHLIKQLVDTWHPELEIPDLNLVVQDTNGATDVLFDNFMKGLGKMCEEAGIPEVQWLDMAIESIAKAVQEMIEE</sequence>
<keyword evidence="1" id="KW-0472">Membrane</keyword>
<evidence type="ECO:0000256" key="1">
    <source>
        <dbReference type="SAM" id="Phobius"/>
    </source>
</evidence>
<keyword evidence="1" id="KW-1133">Transmembrane helix</keyword>
<comment type="caution">
    <text evidence="3">The sequence shown here is derived from an EMBL/GenBank/DDBJ whole genome shotgun (WGS) entry which is preliminary data.</text>
</comment>
<evidence type="ECO:0000256" key="2">
    <source>
        <dbReference type="SAM" id="SignalP"/>
    </source>
</evidence>